<keyword evidence="11" id="KW-1185">Reference proteome</keyword>
<dbReference type="Proteomes" id="UP000192917">
    <property type="component" value="Unassembled WGS sequence"/>
</dbReference>
<dbReference type="SUPFAM" id="SSF54506">
    <property type="entry name" value="Diaminopimelate epimerase-like"/>
    <property type="match status" value="2"/>
</dbReference>
<feature type="active site" description="Proton donor" evidence="8">
    <location>
        <position position="77"/>
    </location>
</feature>
<proteinExistence type="inferred from homology"/>
<keyword evidence="6 8" id="KW-0413">Isomerase</keyword>
<comment type="catalytic activity">
    <reaction evidence="7 8">
        <text>(2S,6S)-2,6-diaminopimelate = meso-2,6-diaminopimelate</text>
        <dbReference type="Rhea" id="RHEA:15393"/>
        <dbReference type="ChEBI" id="CHEBI:57609"/>
        <dbReference type="ChEBI" id="CHEBI:57791"/>
        <dbReference type="EC" id="5.1.1.7"/>
    </reaction>
</comment>
<dbReference type="Pfam" id="PF01678">
    <property type="entry name" value="DAP_epimerase"/>
    <property type="match status" value="2"/>
</dbReference>
<feature type="binding site" evidence="8">
    <location>
        <position position="68"/>
    </location>
    <ligand>
        <name>substrate</name>
    </ligand>
</feature>
<evidence type="ECO:0000256" key="7">
    <source>
        <dbReference type="ARBA" id="ARBA00051712"/>
    </source>
</evidence>
<evidence type="ECO:0000256" key="4">
    <source>
        <dbReference type="ARBA" id="ARBA00022605"/>
    </source>
</evidence>
<dbReference type="GO" id="GO:0005829">
    <property type="term" value="C:cytosol"/>
    <property type="evidence" value="ECO:0007669"/>
    <property type="project" value="TreeGrafter"/>
</dbReference>
<feature type="binding site" evidence="8">
    <location>
        <position position="47"/>
    </location>
    <ligand>
        <name>substrate</name>
    </ligand>
</feature>
<comment type="subcellular location">
    <subcellularLocation>
        <location evidence="8">Cytoplasm</location>
    </subcellularLocation>
</comment>
<evidence type="ECO:0000256" key="8">
    <source>
        <dbReference type="HAMAP-Rule" id="MF_00197"/>
    </source>
</evidence>
<evidence type="ECO:0000313" key="10">
    <source>
        <dbReference type="EMBL" id="SMF74903.1"/>
    </source>
</evidence>
<gene>
    <name evidence="8" type="primary">dapF</name>
    <name evidence="10" type="ORF">SAMN05428998_13357</name>
</gene>
<accession>A0A1Y6CME6</accession>
<dbReference type="InterPro" id="IPR001653">
    <property type="entry name" value="DAP_epimerase_DapF"/>
</dbReference>
<feature type="binding site" evidence="8">
    <location>
        <begin position="218"/>
        <end position="219"/>
    </location>
    <ligand>
        <name>substrate</name>
    </ligand>
</feature>
<evidence type="ECO:0000256" key="3">
    <source>
        <dbReference type="ARBA" id="ARBA00013080"/>
    </source>
</evidence>
<evidence type="ECO:0000256" key="2">
    <source>
        <dbReference type="ARBA" id="ARBA00010219"/>
    </source>
</evidence>
<dbReference type="RefSeq" id="WP_085125828.1">
    <property type="nucleotide sequence ID" value="NZ_FWZX01000033.1"/>
</dbReference>
<dbReference type="GO" id="GO:0009089">
    <property type="term" value="P:lysine biosynthetic process via diaminopimelate"/>
    <property type="evidence" value="ECO:0007669"/>
    <property type="project" value="UniProtKB-UniRule"/>
</dbReference>
<dbReference type="AlphaFoldDB" id="A0A1Y6CME6"/>
<dbReference type="PANTHER" id="PTHR31689:SF0">
    <property type="entry name" value="DIAMINOPIMELATE EPIMERASE"/>
    <property type="match status" value="1"/>
</dbReference>
<feature type="binding site" evidence="8">
    <location>
        <begin position="78"/>
        <end position="79"/>
    </location>
    <ligand>
        <name>substrate</name>
    </ligand>
</feature>
<comment type="function">
    <text evidence="8">Catalyzes the stereoinversion of LL-2,6-diaminopimelate (L,L-DAP) to meso-diaminopimelate (meso-DAP), a precursor of L-lysine and an essential component of the bacterial peptidoglycan.</text>
</comment>
<evidence type="ECO:0000313" key="11">
    <source>
        <dbReference type="Proteomes" id="UP000192917"/>
    </source>
</evidence>
<keyword evidence="8" id="KW-0963">Cytoplasm</keyword>
<feature type="site" description="Could be important to modulate the pK values of the two catalytic cysteine residues" evidence="8">
    <location>
        <position position="208"/>
    </location>
</feature>
<comment type="caution">
    <text evidence="8">Lacks conserved residue(s) required for the propagation of feature annotation.</text>
</comment>
<comment type="subunit">
    <text evidence="8">Homodimer.</text>
</comment>
<feature type="binding site" evidence="8">
    <location>
        <position position="157"/>
    </location>
    <ligand>
        <name>substrate</name>
    </ligand>
</feature>
<dbReference type="EMBL" id="FWZX01000033">
    <property type="protein sequence ID" value="SMF74903.1"/>
    <property type="molecule type" value="Genomic_DNA"/>
</dbReference>
<evidence type="ECO:0000256" key="5">
    <source>
        <dbReference type="ARBA" id="ARBA00023154"/>
    </source>
</evidence>
<dbReference type="GO" id="GO:0008837">
    <property type="term" value="F:diaminopimelate epimerase activity"/>
    <property type="evidence" value="ECO:0007669"/>
    <property type="project" value="UniProtKB-UniRule"/>
</dbReference>
<feature type="binding site" evidence="8">
    <location>
        <position position="190"/>
    </location>
    <ligand>
        <name>substrate</name>
    </ligand>
</feature>
<keyword evidence="4 8" id="KW-0028">Amino-acid biosynthesis</keyword>
<dbReference type="PANTHER" id="PTHR31689">
    <property type="entry name" value="DIAMINOPIMELATE EPIMERASE, CHLOROPLASTIC"/>
    <property type="match status" value="1"/>
</dbReference>
<feature type="binding site" evidence="8">
    <location>
        <begin position="208"/>
        <end position="209"/>
    </location>
    <ligand>
        <name>substrate</name>
    </ligand>
</feature>
<evidence type="ECO:0000256" key="9">
    <source>
        <dbReference type="PROSITE-ProRule" id="PRU10125"/>
    </source>
</evidence>
<evidence type="ECO:0000256" key="1">
    <source>
        <dbReference type="ARBA" id="ARBA00005196"/>
    </source>
</evidence>
<comment type="pathway">
    <text evidence="1 8">Amino-acid biosynthesis; L-lysine biosynthesis via DAP pathway; DL-2,6-diaminopimelate from LL-2,6-diaminopimelate: step 1/1.</text>
</comment>
<dbReference type="STRING" id="560819.SAMN05428998_13357"/>
<organism evidence="10 11">
    <name type="scientific">Tistlia consotensis USBA 355</name>
    <dbReference type="NCBI Taxonomy" id="560819"/>
    <lineage>
        <taxon>Bacteria</taxon>
        <taxon>Pseudomonadati</taxon>
        <taxon>Pseudomonadota</taxon>
        <taxon>Alphaproteobacteria</taxon>
        <taxon>Rhodospirillales</taxon>
        <taxon>Rhodovibrionaceae</taxon>
        <taxon>Tistlia</taxon>
    </lineage>
</organism>
<keyword evidence="5 8" id="KW-0457">Lysine biosynthesis</keyword>
<protein>
    <recommendedName>
        <fullName evidence="3 8">Diaminopimelate epimerase</fullName>
        <shortName evidence="8">DAP epimerase</shortName>
        <ecNumber evidence="3 8">5.1.1.7</ecNumber>
    </recommendedName>
    <alternativeName>
        <fullName evidence="8">PLP-independent amino acid racemase</fullName>
    </alternativeName>
</protein>
<dbReference type="Gene3D" id="3.10.310.10">
    <property type="entry name" value="Diaminopimelate Epimerase, Chain A, domain 1"/>
    <property type="match status" value="2"/>
</dbReference>
<dbReference type="HAMAP" id="MF_00197">
    <property type="entry name" value="DAP_epimerase"/>
    <property type="match status" value="1"/>
</dbReference>
<feature type="site" description="Could be important to modulate the pK values of the two catalytic cysteine residues" evidence="8">
    <location>
        <position position="159"/>
    </location>
</feature>
<sequence>MTARPFRKMHGLGNDFVVVDAREQPFAPSAAQAAAIADRRRGVGCDQLIVLEPAEPGDRADLFMRIFNADGSEAEACGNATRCVASLLFAEGREAVAIRTLGGLLPCTPAENGLVTADLGPARLDWREVPLAREMDTLRLDYAKGPLAEPVALSLGNPHVVFFVADPAAVALETLGPAIEHDPLFPRRTNVQIVQVVSRTHLRQRIWERGAGLTQASGSGGCAAQVAAVRRGLTERRARVEQPGGELIVEWREADGHVLMTGPVATAFCGMLDGSLLG</sequence>
<dbReference type="InterPro" id="IPR018510">
    <property type="entry name" value="DAP_epimerase_AS"/>
</dbReference>
<evidence type="ECO:0000256" key="6">
    <source>
        <dbReference type="ARBA" id="ARBA00023235"/>
    </source>
</evidence>
<name>A0A1Y6CME6_9PROT</name>
<dbReference type="NCBIfam" id="TIGR00652">
    <property type="entry name" value="DapF"/>
    <property type="match status" value="1"/>
</dbReference>
<comment type="similarity">
    <text evidence="2 8">Belongs to the diaminopimelate epimerase family.</text>
</comment>
<reference evidence="10 11" key="1">
    <citation type="submission" date="2017-04" db="EMBL/GenBank/DDBJ databases">
        <authorList>
            <person name="Afonso C.L."/>
            <person name="Miller P.J."/>
            <person name="Scott M.A."/>
            <person name="Spackman E."/>
            <person name="Goraichik I."/>
            <person name="Dimitrov K.M."/>
            <person name="Suarez D.L."/>
            <person name="Swayne D.E."/>
        </authorList>
    </citation>
    <scope>NUCLEOTIDE SEQUENCE [LARGE SCALE GENOMIC DNA]</scope>
    <source>
        <strain evidence="10 11">USBA 355</strain>
    </source>
</reference>
<feature type="active site" evidence="9">
    <location>
        <position position="77"/>
    </location>
</feature>
<dbReference type="UniPathway" id="UPA00034">
    <property type="reaction ID" value="UER00025"/>
</dbReference>
<dbReference type="EC" id="5.1.1.7" evidence="3 8"/>
<dbReference type="PROSITE" id="PS01326">
    <property type="entry name" value="DAP_EPIMERASE"/>
    <property type="match status" value="1"/>
</dbReference>
<feature type="binding site" evidence="8">
    <location>
        <position position="14"/>
    </location>
    <ligand>
        <name>substrate</name>
    </ligand>
</feature>